<dbReference type="GO" id="GO:0004175">
    <property type="term" value="F:endopeptidase activity"/>
    <property type="evidence" value="ECO:0007669"/>
    <property type="project" value="UniProtKB-ARBA"/>
</dbReference>
<keyword evidence="4" id="KW-0482">Metalloprotease</keyword>
<feature type="transmembrane region" description="Helical" evidence="2">
    <location>
        <begin position="191"/>
        <end position="211"/>
    </location>
</feature>
<evidence type="ECO:0000256" key="1">
    <source>
        <dbReference type="ARBA" id="ARBA00009067"/>
    </source>
</evidence>
<keyword evidence="2" id="KW-0472">Membrane</keyword>
<reference evidence="4 5" key="1">
    <citation type="submission" date="2017-09" db="EMBL/GenBank/DDBJ databases">
        <title>Bacterial strain isolated from the female urinary microbiota.</title>
        <authorList>
            <person name="Thomas-White K."/>
            <person name="Kumar N."/>
            <person name="Forster S."/>
            <person name="Putonti C."/>
            <person name="Lawley T."/>
            <person name="Wolfe A.J."/>
        </authorList>
    </citation>
    <scope>NUCLEOTIDE SEQUENCE [LARGE SCALE GENOMIC DNA]</scope>
    <source>
        <strain evidence="4 5">UMB0852</strain>
    </source>
</reference>
<sequence>MNPSNTTIALTQQERKGSPWTIFLWFPVILLIALILQTLYIIGFGWIDALIGGIPSWLVVPIELSSGIVFILATWFVAGTIEERSLKSLGFHRLMTKGLYIKGWLIGIVLVLVVYGLNVLLARVTSQWNQWHTLAMILYVVGFAIQGLGEEVLCRGYLMNNISSYWGPVWGIVLNSLLFSLLHFFNPAVSFIALLNVFLAGVLFSVIFYYNDSIWFVGAIHSAWNFMLGPVLGIPVSGNVLPSAWFITRLPKETVLWHGGDFGFEGGLVATIVLLIATLSIVYYYEKHQKSTRL</sequence>
<feature type="transmembrane region" description="Helical" evidence="2">
    <location>
        <begin position="20"/>
        <end position="42"/>
    </location>
</feature>
<dbReference type="GO" id="GO:0080120">
    <property type="term" value="P:CAAX-box protein maturation"/>
    <property type="evidence" value="ECO:0007669"/>
    <property type="project" value="UniProtKB-ARBA"/>
</dbReference>
<proteinExistence type="inferred from homology"/>
<feature type="transmembrane region" description="Helical" evidence="2">
    <location>
        <begin position="223"/>
        <end position="247"/>
    </location>
</feature>
<dbReference type="OrthoDB" id="324900at2"/>
<organism evidence="4 5">
    <name type="scientific">Dolosicoccus paucivorans</name>
    <dbReference type="NCBI Taxonomy" id="84521"/>
    <lineage>
        <taxon>Bacteria</taxon>
        <taxon>Bacillati</taxon>
        <taxon>Bacillota</taxon>
        <taxon>Bacilli</taxon>
        <taxon>Lactobacillales</taxon>
        <taxon>Aerococcaceae</taxon>
        <taxon>Dolosicoccus</taxon>
    </lineage>
</organism>
<dbReference type="PANTHER" id="PTHR39430:SF1">
    <property type="entry name" value="PROTEASE"/>
    <property type="match status" value="1"/>
</dbReference>
<name>A0A1G8MLQ1_9LACT</name>
<accession>A0A1G8MLQ1</accession>
<dbReference type="RefSeq" id="WP_092085778.1">
    <property type="nucleotide sequence ID" value="NZ_FNEL01000034.1"/>
</dbReference>
<feature type="transmembrane region" description="Helical" evidence="2">
    <location>
        <begin position="267"/>
        <end position="285"/>
    </location>
</feature>
<keyword evidence="4" id="KW-0378">Hydrolase</keyword>
<evidence type="ECO:0000313" key="5">
    <source>
        <dbReference type="Proteomes" id="UP000235682"/>
    </source>
</evidence>
<feature type="transmembrane region" description="Helical" evidence="2">
    <location>
        <begin position="165"/>
        <end position="185"/>
    </location>
</feature>
<comment type="caution">
    <text evidence="4">The sequence shown here is derived from an EMBL/GenBank/DDBJ whole genome shotgun (WGS) entry which is preliminary data.</text>
</comment>
<dbReference type="GO" id="GO:0006508">
    <property type="term" value="P:proteolysis"/>
    <property type="evidence" value="ECO:0007669"/>
    <property type="project" value="UniProtKB-KW"/>
</dbReference>
<feature type="transmembrane region" description="Helical" evidence="2">
    <location>
        <begin position="54"/>
        <end position="78"/>
    </location>
</feature>
<gene>
    <name evidence="4" type="ORF">CJ205_07085</name>
</gene>
<feature type="transmembrane region" description="Helical" evidence="2">
    <location>
        <begin position="133"/>
        <end position="153"/>
    </location>
</feature>
<feature type="domain" description="CAAX prenyl protease 2/Lysostaphin resistance protein A-like" evidence="3">
    <location>
        <begin position="135"/>
        <end position="227"/>
    </location>
</feature>
<dbReference type="PANTHER" id="PTHR39430">
    <property type="entry name" value="MEMBRANE-ASSOCIATED PROTEASE-RELATED"/>
    <property type="match status" value="1"/>
</dbReference>
<feature type="transmembrane region" description="Helical" evidence="2">
    <location>
        <begin position="99"/>
        <end position="121"/>
    </location>
</feature>
<keyword evidence="4" id="KW-0645">Protease</keyword>
<evidence type="ECO:0000313" key="4">
    <source>
        <dbReference type="EMBL" id="PMC57921.1"/>
    </source>
</evidence>
<dbReference type="Pfam" id="PF02517">
    <property type="entry name" value="Rce1-like"/>
    <property type="match status" value="1"/>
</dbReference>
<dbReference type="GO" id="GO:0008237">
    <property type="term" value="F:metallopeptidase activity"/>
    <property type="evidence" value="ECO:0007669"/>
    <property type="project" value="UniProtKB-KW"/>
</dbReference>
<dbReference type="STRING" id="84521.SAMN04487994_10349"/>
<dbReference type="AlphaFoldDB" id="A0A1G8MLQ1"/>
<evidence type="ECO:0000259" key="3">
    <source>
        <dbReference type="Pfam" id="PF02517"/>
    </source>
</evidence>
<keyword evidence="2" id="KW-1133">Transmembrane helix</keyword>
<protein>
    <submittedName>
        <fullName evidence="4">CPBP family intramembrane metalloprotease</fullName>
    </submittedName>
</protein>
<dbReference type="InterPro" id="IPR003675">
    <property type="entry name" value="Rce1/LyrA-like_dom"/>
</dbReference>
<keyword evidence="2" id="KW-0812">Transmembrane</keyword>
<comment type="similarity">
    <text evidence="1">Belongs to the UPF0177 family.</text>
</comment>
<keyword evidence="5" id="KW-1185">Reference proteome</keyword>
<dbReference type="EMBL" id="PNHE01000035">
    <property type="protein sequence ID" value="PMC57921.1"/>
    <property type="molecule type" value="Genomic_DNA"/>
</dbReference>
<dbReference type="Proteomes" id="UP000235682">
    <property type="component" value="Unassembled WGS sequence"/>
</dbReference>
<evidence type="ECO:0000256" key="2">
    <source>
        <dbReference type="SAM" id="Phobius"/>
    </source>
</evidence>